<dbReference type="GO" id="GO:0005975">
    <property type="term" value="P:carbohydrate metabolic process"/>
    <property type="evidence" value="ECO:0007669"/>
    <property type="project" value="InterPro"/>
</dbReference>
<dbReference type="OrthoDB" id="315328at2"/>
<dbReference type="InterPro" id="IPR054816">
    <property type="entry name" value="Lipoprotein_mollicutes-type_CS"/>
</dbReference>
<evidence type="ECO:0000313" key="6">
    <source>
        <dbReference type="EMBL" id="AUB31506.1"/>
    </source>
</evidence>
<dbReference type="Proteomes" id="UP000231823">
    <property type="component" value="Chromosome"/>
</dbReference>
<dbReference type="RefSeq" id="WP_100916497.1">
    <property type="nucleotide sequence ID" value="NZ_CP025057.1"/>
</dbReference>
<reference evidence="6 7" key="1">
    <citation type="submission" date="2017-12" db="EMBL/GenBank/DDBJ databases">
        <title>Complete genome sequence of Spiroplasma floricola 23-6 (ATCC 29989).</title>
        <authorList>
            <person name="Tsai Y.-M."/>
            <person name="Wu P.-S."/>
            <person name="Lo W.-S."/>
            <person name="Kuo C.-H."/>
        </authorList>
    </citation>
    <scope>NUCLEOTIDE SEQUENCE [LARGE SCALE GENOMIC DNA]</scope>
    <source>
        <strain evidence="6 7">23-6</strain>
    </source>
</reference>
<comment type="similarity">
    <text evidence="4">Belongs to the glycosyl hydrolase 18 family.</text>
</comment>
<dbReference type="InterPro" id="IPR001579">
    <property type="entry name" value="Glyco_hydro_18_chit_AS"/>
</dbReference>
<dbReference type="InterPro" id="IPR017853">
    <property type="entry name" value="GH"/>
</dbReference>
<evidence type="ECO:0000256" key="1">
    <source>
        <dbReference type="ARBA" id="ARBA00022801"/>
    </source>
</evidence>
<name>A0A2K8SDG9_9MOLU</name>
<dbReference type="PANTHER" id="PTHR42976">
    <property type="entry name" value="BIFUNCTIONAL CHITINASE/LYSOZYME-RELATED"/>
    <property type="match status" value="1"/>
</dbReference>
<feature type="domain" description="GH18" evidence="5">
    <location>
        <begin position="113"/>
        <end position="431"/>
    </location>
</feature>
<dbReference type="SUPFAM" id="SSF51445">
    <property type="entry name" value="(Trans)glycosidases"/>
    <property type="match status" value="1"/>
</dbReference>
<proteinExistence type="inferred from homology"/>
<keyword evidence="2 3" id="KW-0326">Glycosidase</keyword>
<dbReference type="Gene3D" id="3.20.20.80">
    <property type="entry name" value="Glycosidases"/>
    <property type="match status" value="1"/>
</dbReference>
<dbReference type="AlphaFoldDB" id="A0A2K8SDG9"/>
<accession>A0A2K8SDG9</accession>
<dbReference type="InterPro" id="IPR052750">
    <property type="entry name" value="GH18_Chitinase"/>
</dbReference>
<dbReference type="InterPro" id="IPR001223">
    <property type="entry name" value="Glyco_hydro18_cat"/>
</dbReference>
<gene>
    <name evidence="6" type="ORF">SFLOR_v1c04540</name>
</gene>
<organism evidence="6 7">
    <name type="scientific">Spiroplasma floricola 23-6</name>
    <dbReference type="NCBI Taxonomy" id="1336749"/>
    <lineage>
        <taxon>Bacteria</taxon>
        <taxon>Bacillati</taxon>
        <taxon>Mycoplasmatota</taxon>
        <taxon>Mollicutes</taxon>
        <taxon>Entomoplasmatales</taxon>
        <taxon>Spiroplasmataceae</taxon>
        <taxon>Spiroplasma</taxon>
    </lineage>
</organism>
<dbReference type="EMBL" id="CP025057">
    <property type="protein sequence ID" value="AUB31506.1"/>
    <property type="molecule type" value="Genomic_DNA"/>
</dbReference>
<dbReference type="KEGG" id="sfz:SFLOR_v1c04540"/>
<dbReference type="PROSITE" id="PS51910">
    <property type="entry name" value="GH18_2"/>
    <property type="match status" value="1"/>
</dbReference>
<dbReference type="PROSITE" id="PS51257">
    <property type="entry name" value="PROKAR_LIPOPROTEIN"/>
    <property type="match status" value="1"/>
</dbReference>
<evidence type="ECO:0000256" key="3">
    <source>
        <dbReference type="RuleBase" id="RU000489"/>
    </source>
</evidence>
<sequence>MKKLLSFISTVSLIVSTSNSVISCGVLDGNNNKKISLSSVILNSNLDKIANNSASTILATVKLKNSQFETEHVQLTNITKTTATIVSKNDGYYIGNVTVTFTIKEENIEQIDKVLVGYYYDWGGTGQVKPSFQELANTRYNVIDVSFLYSSSAYQMPIYQPINAYEVKEGIKLLHSKGKKVLISMGGATGSEMRFRTDQKDQLKNTILSVVNDYGFDGLDIDWEGGCLSDRISQKVTIDALKEIKDANFDFIITMAPEMPYLKNNTEDGSKGSYIPFLKGLDKYYNWINPQFYNGWAFGTYVEQEEAKKFNLPYLSNISNDDLEHRAEFYYMMTKYMTTTYSSNNDFYLINPERFVLGASTNELAGRGAATEEAIKKSYQWLSEDGIYTKGLMTWAVNYDVYEGTLIINGQVVNWKKWSYESWFNETHGKENKSK</sequence>
<evidence type="ECO:0000259" key="5">
    <source>
        <dbReference type="PROSITE" id="PS51910"/>
    </source>
</evidence>
<protein>
    <submittedName>
        <fullName evidence="6">Chitinase</fullName>
    </submittedName>
</protein>
<keyword evidence="7" id="KW-1185">Reference proteome</keyword>
<dbReference type="PROSITE" id="PS01095">
    <property type="entry name" value="GH18_1"/>
    <property type="match status" value="1"/>
</dbReference>
<dbReference type="PANTHER" id="PTHR42976:SF1">
    <property type="entry name" value="GH18 DOMAIN-CONTAINING PROTEIN-RELATED"/>
    <property type="match status" value="1"/>
</dbReference>
<keyword evidence="1 3" id="KW-0378">Hydrolase</keyword>
<evidence type="ECO:0000313" key="7">
    <source>
        <dbReference type="Proteomes" id="UP000231823"/>
    </source>
</evidence>
<evidence type="ECO:0000256" key="2">
    <source>
        <dbReference type="ARBA" id="ARBA00023295"/>
    </source>
</evidence>
<dbReference type="NCBIfam" id="NF038029">
    <property type="entry name" value="LP_plasma"/>
    <property type="match status" value="1"/>
</dbReference>
<dbReference type="GO" id="GO:0004553">
    <property type="term" value="F:hydrolase activity, hydrolyzing O-glycosyl compounds"/>
    <property type="evidence" value="ECO:0007669"/>
    <property type="project" value="InterPro"/>
</dbReference>
<dbReference type="Pfam" id="PF00704">
    <property type="entry name" value="Glyco_hydro_18"/>
    <property type="match status" value="1"/>
</dbReference>
<evidence type="ECO:0000256" key="4">
    <source>
        <dbReference type="RuleBase" id="RU004453"/>
    </source>
</evidence>